<feature type="compositionally biased region" description="Gly residues" evidence="2">
    <location>
        <begin position="111"/>
        <end position="126"/>
    </location>
</feature>
<evidence type="ECO:0000256" key="1">
    <source>
        <dbReference type="PROSITE-ProRule" id="PRU00497"/>
    </source>
</evidence>
<dbReference type="PROSITE" id="PS51155">
    <property type="entry name" value="CHIT_BIND_RR_2"/>
    <property type="match status" value="1"/>
</dbReference>
<feature type="non-terminal residue" evidence="3">
    <location>
        <position position="1"/>
    </location>
</feature>
<dbReference type="Pfam" id="PF00379">
    <property type="entry name" value="Chitin_bind_4"/>
    <property type="match status" value="1"/>
</dbReference>
<name>A0ABQ7SCC8_9ACAR</name>
<feature type="compositionally biased region" description="Low complexity" evidence="2">
    <location>
        <begin position="80"/>
        <end position="110"/>
    </location>
</feature>
<reference evidence="3 4" key="1">
    <citation type="submission" date="2020-10" db="EMBL/GenBank/DDBJ databases">
        <authorList>
            <person name="Klimov P.B."/>
            <person name="Dyachkov S.M."/>
            <person name="Chetverikov P.E."/>
        </authorList>
    </citation>
    <scope>NUCLEOTIDE SEQUENCE [LARGE SCALE GENOMIC DNA]</scope>
    <source>
        <strain evidence="3">BMOC 18-1129-001#AD2665</strain>
        <tissue evidence="3">Entire mites</tissue>
    </source>
</reference>
<keyword evidence="4" id="KW-1185">Reference proteome</keyword>
<accession>A0ABQ7SCC8</accession>
<comment type="caution">
    <text evidence="3">The sequence shown here is derived from an EMBL/GenBank/DDBJ whole genome shotgun (WGS) entry which is preliminary data.</text>
</comment>
<organism evidence="3 4">
    <name type="scientific">Fragariocoptes setiger</name>
    <dbReference type="NCBI Taxonomy" id="1670756"/>
    <lineage>
        <taxon>Eukaryota</taxon>
        <taxon>Metazoa</taxon>
        <taxon>Ecdysozoa</taxon>
        <taxon>Arthropoda</taxon>
        <taxon>Chelicerata</taxon>
        <taxon>Arachnida</taxon>
        <taxon>Acari</taxon>
        <taxon>Acariformes</taxon>
        <taxon>Trombidiformes</taxon>
        <taxon>Prostigmata</taxon>
        <taxon>Eupodina</taxon>
        <taxon>Eriophyoidea</taxon>
        <taxon>Phytoptidae</taxon>
        <taxon>Fragariocoptes</taxon>
    </lineage>
</organism>
<feature type="compositionally biased region" description="Low complexity" evidence="2">
    <location>
        <begin position="323"/>
        <end position="343"/>
    </location>
</feature>
<feature type="compositionally biased region" description="Basic and acidic residues" evidence="2">
    <location>
        <begin position="151"/>
        <end position="165"/>
    </location>
</feature>
<feature type="compositionally biased region" description="Gly residues" evidence="2">
    <location>
        <begin position="302"/>
        <end position="322"/>
    </location>
</feature>
<protein>
    <submittedName>
        <fullName evidence="3">Uncharacterized protein</fullName>
    </submittedName>
</protein>
<feature type="region of interest" description="Disordered" evidence="2">
    <location>
        <begin position="80"/>
        <end position="165"/>
    </location>
</feature>
<feature type="region of interest" description="Disordered" evidence="2">
    <location>
        <begin position="636"/>
        <end position="658"/>
    </location>
</feature>
<feature type="compositionally biased region" description="Low complexity" evidence="2">
    <location>
        <begin position="644"/>
        <end position="655"/>
    </location>
</feature>
<feature type="compositionally biased region" description="Low complexity" evidence="2">
    <location>
        <begin position="281"/>
        <end position="301"/>
    </location>
</feature>
<dbReference type="EMBL" id="JAIFTH010000041">
    <property type="protein sequence ID" value="KAG9511026.1"/>
    <property type="molecule type" value="Genomic_DNA"/>
</dbReference>
<feature type="region of interest" description="Disordered" evidence="2">
    <location>
        <begin position="596"/>
        <end position="616"/>
    </location>
</feature>
<sequence>SSHKASYKDNKGSLASELENATGFRLLSSTNIKDLEILYGQSATLGCLALACLASAQAQYQSLPYSQRKMAPTPAMMANSGASSYGGSQSSDYGSGDSATSSSYGSKSSGYGSGAGTKGGYGGKSSGYGQEEKPMPYAFGFESDDGYGTTQERHEAGDASGEVKGHYGYKDPAGIYRQVEYTAGAAGFNAVVKTNEPGVGSTENPADVQFIVETPPEGSYAARSNGYGGGNNGYGSGSGSDNGTSSYGGESSGSSYGSSGSAGGSKYGASGSMGSSGGMGYAASSDAMSSSGNDYSSQRMGSGAGYGGSSRGSNGAGYGSNSGKGMSAKSSGYSSSSSMSTYGSRGGSSMGGYGRGMSGAQRSTPSMSMMMRNAASAYGAGMRRSMVGDAGASKYGGSSKMSPVAAAMMSTQSEADEYAETPTYNSKMSMADAGAQNYGDSQEQSYGGNAMGQSKEFGGYSEEQQMQSGYGDSSMGMEGVTKGGAYGSAMATPQLMMTGFETSLKSGGSSGAYSSGGSGGSMYGGAAGGPTKMGGSGRYSSINGMMMKGGMGQRSMGRLRQYQQIPVHPKGMNGMGSNGIGSNGNGDYGMSSRMEMDSGASEGSYGQAMGGSNGSKRAKTMALSMIKMLNMQTRGSKYANSAPQDTQQTEQQQYGAGAGNGMGAGSSYGSMAMGAGMDLAQGYN</sequence>
<keyword evidence="1" id="KW-0193">Cuticle</keyword>
<feature type="compositionally biased region" description="Gly residues" evidence="2">
    <location>
        <begin position="344"/>
        <end position="357"/>
    </location>
</feature>
<dbReference type="Proteomes" id="UP000825002">
    <property type="component" value="Unassembled WGS sequence"/>
</dbReference>
<proteinExistence type="predicted"/>
<feature type="compositionally biased region" description="Low complexity" evidence="2">
    <location>
        <begin position="241"/>
        <end position="259"/>
    </location>
</feature>
<dbReference type="InterPro" id="IPR000618">
    <property type="entry name" value="Insect_cuticle"/>
</dbReference>
<evidence type="ECO:0000313" key="3">
    <source>
        <dbReference type="EMBL" id="KAG9511026.1"/>
    </source>
</evidence>
<evidence type="ECO:0000313" key="4">
    <source>
        <dbReference type="Proteomes" id="UP000825002"/>
    </source>
</evidence>
<evidence type="ECO:0000256" key="2">
    <source>
        <dbReference type="SAM" id="MobiDB-lite"/>
    </source>
</evidence>
<gene>
    <name evidence="3" type="ORF">GZH46_00415</name>
</gene>
<feature type="region of interest" description="Disordered" evidence="2">
    <location>
        <begin position="232"/>
        <end position="366"/>
    </location>
</feature>